<dbReference type="AlphaFoldDB" id="A0A183HSH7"/>
<evidence type="ECO:0000313" key="2">
    <source>
        <dbReference type="EMBL" id="VDO68478.1"/>
    </source>
</evidence>
<keyword evidence="3" id="KW-1185">Reference proteome</keyword>
<dbReference type="Pfam" id="PF00754">
    <property type="entry name" value="F5_F8_type_C"/>
    <property type="match status" value="1"/>
</dbReference>
<evidence type="ECO:0000259" key="1">
    <source>
        <dbReference type="PROSITE" id="PS50022"/>
    </source>
</evidence>
<dbReference type="EMBL" id="UZAJ01013911">
    <property type="protein sequence ID" value="VDO68478.1"/>
    <property type="molecule type" value="Genomic_DNA"/>
</dbReference>
<sequence>IRTERGSGAWCPRQQISSEIVEWLQIDFDTDMVITAIESQGRFDGGRGLEYAPAYMLEYWRESLGTWARYKDGKQNEVFEKNFFSPIKITNF</sequence>
<dbReference type="InterPro" id="IPR000421">
    <property type="entry name" value="FA58C"/>
</dbReference>
<dbReference type="PROSITE" id="PS50022">
    <property type="entry name" value="FA58C_3"/>
    <property type="match status" value="1"/>
</dbReference>
<feature type="domain" description="F5/8 type C" evidence="1">
    <location>
        <begin position="1"/>
        <end position="92"/>
    </location>
</feature>
<dbReference type="Proteomes" id="UP000267606">
    <property type="component" value="Unassembled WGS sequence"/>
</dbReference>
<dbReference type="SUPFAM" id="SSF49785">
    <property type="entry name" value="Galactose-binding domain-like"/>
    <property type="match status" value="1"/>
</dbReference>
<name>A0A183HSH7_9BILA</name>
<dbReference type="STRING" id="387005.A0A183HSH7"/>
<gene>
    <name evidence="2" type="ORF">OFLC_LOCUS10439</name>
</gene>
<accession>A0A183HSH7</accession>
<protein>
    <submittedName>
        <fullName evidence="4">F5/8 type C domain-containing protein</fullName>
    </submittedName>
</protein>
<proteinExistence type="predicted"/>
<dbReference type="InterPro" id="IPR008979">
    <property type="entry name" value="Galactose-bd-like_sf"/>
</dbReference>
<evidence type="ECO:0000313" key="4">
    <source>
        <dbReference type="WBParaSite" id="OFLC_0001043801-mRNA-1"/>
    </source>
</evidence>
<organism evidence="4">
    <name type="scientific">Onchocerca flexuosa</name>
    <dbReference type="NCBI Taxonomy" id="387005"/>
    <lineage>
        <taxon>Eukaryota</taxon>
        <taxon>Metazoa</taxon>
        <taxon>Ecdysozoa</taxon>
        <taxon>Nematoda</taxon>
        <taxon>Chromadorea</taxon>
        <taxon>Rhabditida</taxon>
        <taxon>Spirurina</taxon>
        <taxon>Spiruromorpha</taxon>
        <taxon>Filarioidea</taxon>
        <taxon>Onchocercidae</taxon>
        <taxon>Onchocerca</taxon>
    </lineage>
</organism>
<reference evidence="4" key="1">
    <citation type="submission" date="2016-06" db="UniProtKB">
        <authorList>
            <consortium name="WormBaseParasite"/>
        </authorList>
    </citation>
    <scope>IDENTIFICATION</scope>
</reference>
<dbReference type="WBParaSite" id="OFLC_0001043801-mRNA-1">
    <property type="protein sequence ID" value="OFLC_0001043801-mRNA-1"/>
    <property type="gene ID" value="OFLC_0001043801"/>
</dbReference>
<evidence type="ECO:0000313" key="3">
    <source>
        <dbReference type="Proteomes" id="UP000267606"/>
    </source>
</evidence>
<reference evidence="2 3" key="2">
    <citation type="submission" date="2018-11" db="EMBL/GenBank/DDBJ databases">
        <authorList>
            <consortium name="Pathogen Informatics"/>
        </authorList>
    </citation>
    <scope>NUCLEOTIDE SEQUENCE [LARGE SCALE GENOMIC DNA]</scope>
</reference>
<dbReference type="Gene3D" id="2.60.120.260">
    <property type="entry name" value="Galactose-binding domain-like"/>
    <property type="match status" value="1"/>
</dbReference>